<feature type="non-terminal residue" evidence="3">
    <location>
        <position position="1"/>
    </location>
</feature>
<feature type="compositionally biased region" description="Low complexity" evidence="2">
    <location>
        <begin position="689"/>
        <end position="700"/>
    </location>
</feature>
<feature type="region of interest" description="Disordered" evidence="2">
    <location>
        <begin position="413"/>
        <end position="439"/>
    </location>
</feature>
<feature type="compositionally biased region" description="Low complexity" evidence="2">
    <location>
        <begin position="777"/>
        <end position="789"/>
    </location>
</feature>
<dbReference type="Gene3D" id="1.20.1170.10">
    <property type="match status" value="1"/>
</dbReference>
<feature type="compositionally biased region" description="Polar residues" evidence="2">
    <location>
        <begin position="418"/>
        <end position="428"/>
    </location>
</feature>
<feature type="coiled-coil region" evidence="1">
    <location>
        <begin position="140"/>
        <end position="203"/>
    </location>
</feature>
<feature type="region of interest" description="Disordered" evidence="2">
    <location>
        <begin position="771"/>
        <end position="794"/>
    </location>
</feature>
<accession>A0A9W8J056</accession>
<keyword evidence="1" id="KW-0175">Coiled coil</keyword>
<dbReference type="AlphaFoldDB" id="A0A9W8J056"/>
<feature type="region of interest" description="Disordered" evidence="2">
    <location>
        <begin position="661"/>
        <end position="737"/>
    </location>
</feature>
<evidence type="ECO:0000313" key="4">
    <source>
        <dbReference type="Proteomes" id="UP001140091"/>
    </source>
</evidence>
<dbReference type="Proteomes" id="UP001140091">
    <property type="component" value="Unassembled WGS sequence"/>
</dbReference>
<feature type="compositionally biased region" description="Gly residues" evidence="2">
    <location>
        <begin position="676"/>
        <end position="688"/>
    </location>
</feature>
<evidence type="ECO:0000313" key="3">
    <source>
        <dbReference type="EMBL" id="KAJ2926606.1"/>
    </source>
</evidence>
<protein>
    <submittedName>
        <fullName evidence="3">Uncharacterized protein</fullName>
    </submittedName>
</protein>
<keyword evidence="4" id="KW-1185">Reference proteome</keyword>
<dbReference type="EMBL" id="JANBPK010001052">
    <property type="protein sequence ID" value="KAJ2926606.1"/>
    <property type="molecule type" value="Genomic_DNA"/>
</dbReference>
<evidence type="ECO:0000256" key="2">
    <source>
        <dbReference type="SAM" id="MobiDB-lite"/>
    </source>
</evidence>
<dbReference type="OrthoDB" id="2961750at2759"/>
<dbReference type="SUPFAM" id="SSF58100">
    <property type="entry name" value="Bacterial hemolysins"/>
    <property type="match status" value="1"/>
</dbReference>
<evidence type="ECO:0000256" key="1">
    <source>
        <dbReference type="SAM" id="Coils"/>
    </source>
</evidence>
<feature type="compositionally biased region" description="Gly residues" evidence="2">
    <location>
        <begin position="701"/>
        <end position="713"/>
    </location>
</feature>
<proteinExistence type="predicted"/>
<feature type="coiled-coil region" evidence="1">
    <location>
        <begin position="275"/>
        <end position="302"/>
    </location>
</feature>
<name>A0A9W8J056_9AGAR</name>
<comment type="caution">
    <text evidence="3">The sequence shown here is derived from an EMBL/GenBank/DDBJ whole genome shotgun (WGS) entry which is preliminary data.</text>
</comment>
<feature type="compositionally biased region" description="Low complexity" evidence="2">
    <location>
        <begin position="714"/>
        <end position="726"/>
    </location>
</feature>
<reference evidence="3" key="1">
    <citation type="submission" date="2022-06" db="EMBL/GenBank/DDBJ databases">
        <title>Genome Sequence of Candolleomyces eurysporus.</title>
        <authorList>
            <person name="Buettner E."/>
        </authorList>
    </citation>
    <scope>NUCLEOTIDE SEQUENCE</scope>
    <source>
        <strain evidence="3">VTCC 930004</strain>
    </source>
</reference>
<sequence length="902" mass="99295">MPQLNDDPTKPQDSDFELRVTPAQLAQLRRVLIHTLEGDSDPFGVIEEVEDLVDNALEVMETFAKIATALAAIDALNILGMQKTAFSVEFQAIALLYTQLLVMLRNHASDNIARVDRYIHSVLSIIQDPKYDPDVKIATLKAFLSELEQEQKEGDQIKEAFENLLNELTAFASRLDTIATQLNHMWDQEIRTIQDDIDRLRKEIENWPDLAKGTGVLTAMGTQAVPLYTAVTAGKVTVAVAGSTSVLTVLAIAAPIAVAGLATYGIWACVDAALALKALNEIIRLEAEVAKQEASLRRYIQRKEGLRTLQANVSASGDLVRNSIQRLSLMTSVWKTIMLDAQSLLELMQSGATPEDINELAFLAHLFYGQLACALQLLASKVAPRRVEEKPAGRVANQLQSLLDHFSSTEAGTADALPQSSSWPTNADRSQHPGKGPKIADLDVISTIEELLKNADLLNLRPSSSEGKLVGTLLGMGKPTTFNWLTASSKEISARLESEYGITATPSLSIPQNEEVQVYMFQHFRNFRFLVPRSSYRGVVPRVGQVLAPYFRNGQTFGRIYNYTERFLYHVPRQVFRRVYHLPSFPRPNLPAHPAGQWHIDPDWRTLIPFFVHWRRDYYYRIVIWALMSYFLPWRKWGRRLRNALLNMAWGWWFGPTSSHGPGPNGRNGRKDDDGNGGGVGGVGGPLGVSGKPGARAGVSSAGGAGKGGGGGSATTTARQAANQATDAERKPVIDLTTSITENNIQEAYEEMSASWPNDGYKGAFERFCGFEKPQKPESGSSSSPGADDPGVDEDFGNDDGFWDYYARCSVVGEMQIEEHVHALNLVQMMMITPKTRIGITDEGLYTILSTLDSAYSNRAEDGKTGILNACAAANQFKGVPRPLMAMCLQRIVVKHENAKGN</sequence>
<gene>
    <name evidence="3" type="ORF">H1R20_g10489</name>
</gene>
<organism evidence="3 4">
    <name type="scientific">Candolleomyces eurysporus</name>
    <dbReference type="NCBI Taxonomy" id="2828524"/>
    <lineage>
        <taxon>Eukaryota</taxon>
        <taxon>Fungi</taxon>
        <taxon>Dikarya</taxon>
        <taxon>Basidiomycota</taxon>
        <taxon>Agaricomycotina</taxon>
        <taxon>Agaricomycetes</taxon>
        <taxon>Agaricomycetidae</taxon>
        <taxon>Agaricales</taxon>
        <taxon>Agaricineae</taxon>
        <taxon>Psathyrellaceae</taxon>
        <taxon>Candolleomyces</taxon>
    </lineage>
</organism>